<proteinExistence type="predicted"/>
<evidence type="ECO:0000313" key="2">
    <source>
        <dbReference type="EMBL" id="KJX97532.1"/>
    </source>
</evidence>
<accession>A0A0F4GKE2</accession>
<reference evidence="2 3" key="1">
    <citation type="submission" date="2015-03" db="EMBL/GenBank/DDBJ databases">
        <title>RNA-seq based gene annotation and comparative genomics of four Zymoseptoria species reveal species-specific pathogenicity related genes and transposable element activity.</title>
        <authorList>
            <person name="Grandaubert J."/>
            <person name="Bhattacharyya A."/>
            <person name="Stukenbrock E.H."/>
        </authorList>
    </citation>
    <scope>NUCLEOTIDE SEQUENCE [LARGE SCALE GENOMIC DNA]</scope>
    <source>
        <strain evidence="2 3">Zb18110</strain>
    </source>
</reference>
<evidence type="ECO:0000313" key="3">
    <source>
        <dbReference type="Proteomes" id="UP000033647"/>
    </source>
</evidence>
<protein>
    <submittedName>
        <fullName evidence="2">Uncharacterized protein</fullName>
    </submittedName>
</protein>
<dbReference type="EMBL" id="LAFY01000473">
    <property type="protein sequence ID" value="KJX97532.1"/>
    <property type="molecule type" value="Genomic_DNA"/>
</dbReference>
<dbReference type="AlphaFoldDB" id="A0A0F4GKE2"/>
<gene>
    <name evidence="2" type="ORF">TI39_contig481g00042</name>
</gene>
<feature type="region of interest" description="Disordered" evidence="1">
    <location>
        <begin position="111"/>
        <end position="135"/>
    </location>
</feature>
<organism evidence="2 3">
    <name type="scientific">Zymoseptoria brevis</name>
    <dbReference type="NCBI Taxonomy" id="1047168"/>
    <lineage>
        <taxon>Eukaryota</taxon>
        <taxon>Fungi</taxon>
        <taxon>Dikarya</taxon>
        <taxon>Ascomycota</taxon>
        <taxon>Pezizomycotina</taxon>
        <taxon>Dothideomycetes</taxon>
        <taxon>Dothideomycetidae</taxon>
        <taxon>Mycosphaerellales</taxon>
        <taxon>Mycosphaerellaceae</taxon>
        <taxon>Zymoseptoria</taxon>
    </lineage>
</organism>
<evidence type="ECO:0000256" key="1">
    <source>
        <dbReference type="SAM" id="MobiDB-lite"/>
    </source>
</evidence>
<keyword evidence="3" id="KW-1185">Reference proteome</keyword>
<comment type="caution">
    <text evidence="2">The sequence shown here is derived from an EMBL/GenBank/DDBJ whole genome shotgun (WGS) entry which is preliminary data.</text>
</comment>
<dbReference type="Proteomes" id="UP000033647">
    <property type="component" value="Unassembled WGS sequence"/>
</dbReference>
<name>A0A0F4GKE2_9PEZI</name>
<dbReference type="OrthoDB" id="5278907at2759"/>
<sequence>MASIFSPLFRRAQQAPANAIVFPFTIEANPYRCKRIWPPEFENLSEKHKFRLERRYRRRAKLKWARPNWTKGVKLATWASITFVIVYGVLFMETDEGTPFDGIRRAYAEQVSAMNESREDTNADNASPVAPKQPS</sequence>
<dbReference type="STRING" id="1047168.A0A0F4GKE2"/>